<dbReference type="PROSITE" id="PS51208">
    <property type="entry name" value="AUTOTRANSPORTER"/>
    <property type="match status" value="1"/>
</dbReference>
<dbReference type="GO" id="GO:0019867">
    <property type="term" value="C:outer membrane"/>
    <property type="evidence" value="ECO:0007669"/>
    <property type="project" value="InterPro"/>
</dbReference>
<dbReference type="InterPro" id="IPR005546">
    <property type="entry name" value="Autotransporte_beta"/>
</dbReference>
<evidence type="ECO:0000259" key="1">
    <source>
        <dbReference type="PROSITE" id="PS51208"/>
    </source>
</evidence>
<protein>
    <submittedName>
        <fullName evidence="2">Putative autotransporter protein</fullName>
    </submittedName>
</protein>
<evidence type="ECO:0000313" key="2">
    <source>
        <dbReference type="EMBL" id="CFQ75957.1"/>
    </source>
</evidence>
<dbReference type="KEGG" id="yet:CH48_3497"/>
<evidence type="ECO:0000313" key="3">
    <source>
        <dbReference type="Proteomes" id="UP000048841"/>
    </source>
</evidence>
<organism evidence="2 3">
    <name type="scientific">Yersinia enterocolitica</name>
    <dbReference type="NCBI Taxonomy" id="630"/>
    <lineage>
        <taxon>Bacteria</taxon>
        <taxon>Pseudomonadati</taxon>
        <taxon>Pseudomonadota</taxon>
        <taxon>Gammaproteobacteria</taxon>
        <taxon>Enterobacterales</taxon>
        <taxon>Yersiniaceae</taxon>
        <taxon>Yersinia</taxon>
    </lineage>
</organism>
<dbReference type="SUPFAM" id="SSF103515">
    <property type="entry name" value="Autotransporter"/>
    <property type="match status" value="1"/>
</dbReference>
<dbReference type="Proteomes" id="UP000048841">
    <property type="component" value="Unassembled WGS sequence"/>
</dbReference>
<dbReference type="SMART" id="SM00869">
    <property type="entry name" value="Autotransporter"/>
    <property type="match status" value="1"/>
</dbReference>
<dbReference type="RefSeq" id="WP_013649780.1">
    <property type="nucleotide sequence ID" value="NZ_CGBR01000052.1"/>
</dbReference>
<dbReference type="InterPro" id="IPR006315">
    <property type="entry name" value="OM_autotransptr_brl_dom"/>
</dbReference>
<dbReference type="NCBIfam" id="TIGR01414">
    <property type="entry name" value="autotrans_barl"/>
    <property type="match status" value="1"/>
</dbReference>
<sequence>MFTLFRICAGGNNATLNLSDSTISMMGASAGHGYLKVGLITKGGSIATINISAEVNGDNNNIKMSGGELTSSAAVVQVAGVDTHLAFTDGVVVTSDMVRHVISQRWQWTIMPVGLATNSTGAVSMNGGSLWQVTDDSDIASLALNDSTLAFSTPDTRVYKTLTVNGDSWLQYSSLNAKVNGEQLSGEKYDINSLSASVESGYRMPVYHGENGDVFVTPQAQVIWNGIKADDHTETNGTHVTSNESNNVRTRLGVKLSRDTVSDMDKGKDKLFTTYVEANWLHNTGQAGTVMDGVAIKQTGNSNVGELKLGAEGQLTKHANLWANVVQQTGYSDTALTV</sequence>
<name>A0A0E1NEB7_YEREN</name>
<dbReference type="AlphaFoldDB" id="A0A0E1NEB7"/>
<feature type="domain" description="Autotransporter" evidence="1">
    <location>
        <begin position="44"/>
        <end position="338"/>
    </location>
</feature>
<dbReference type="PATRIC" id="fig|630.30.peg.744"/>
<dbReference type="InterPro" id="IPR036709">
    <property type="entry name" value="Autotransporte_beta_dom_sf"/>
</dbReference>
<reference evidence="2 3" key="1">
    <citation type="submission" date="2015-03" db="EMBL/GenBank/DDBJ databases">
        <authorList>
            <person name="Murphy D."/>
        </authorList>
    </citation>
    <scope>NUCLEOTIDE SEQUENCE [LARGE SCALE GENOMIC DNA]</scope>
    <source>
        <strain evidence="2 3">IP26249</strain>
    </source>
</reference>
<dbReference type="EMBL" id="CGBR01000052">
    <property type="protein sequence ID" value="CFQ75957.1"/>
    <property type="molecule type" value="Genomic_DNA"/>
</dbReference>
<dbReference type="Pfam" id="PF03797">
    <property type="entry name" value="Autotransporter"/>
    <property type="match status" value="1"/>
</dbReference>
<proteinExistence type="predicted"/>
<dbReference type="Gene3D" id="2.40.128.130">
    <property type="entry name" value="Autotransporter beta-domain"/>
    <property type="match status" value="1"/>
</dbReference>
<accession>A0A0E1NEB7</accession>
<gene>
    <name evidence="2" type="primary">icsA_3</name>
    <name evidence="2" type="ORF">ERS137941_04029</name>
</gene>